<comment type="caution">
    <text evidence="8">The sequence shown here is derived from an EMBL/GenBank/DDBJ whole genome shotgun (WGS) entry which is preliminary data.</text>
</comment>
<evidence type="ECO:0000313" key="9">
    <source>
        <dbReference type="Proteomes" id="UP000315399"/>
    </source>
</evidence>
<keyword evidence="3 6" id="KW-0694">RNA-binding</keyword>
<dbReference type="InterPro" id="IPR012678">
    <property type="entry name" value="Ribosomal_uL23/eL15/eS24_sf"/>
</dbReference>
<dbReference type="InterPro" id="IPR019985">
    <property type="entry name" value="Ribosomal_uL23"/>
</dbReference>
<comment type="function">
    <text evidence="6">Binds to 23S rRNA. One of the proteins that surrounds the polypeptide exit tunnel on the outside of the ribosome.</text>
</comment>
<keyword evidence="2 6" id="KW-0699">rRNA-binding</keyword>
<dbReference type="SUPFAM" id="SSF54189">
    <property type="entry name" value="Ribosomal proteins S24e, L23 and L15e"/>
    <property type="match status" value="1"/>
</dbReference>
<evidence type="ECO:0000256" key="1">
    <source>
        <dbReference type="ARBA" id="ARBA00006700"/>
    </source>
</evidence>
<evidence type="ECO:0000313" key="8">
    <source>
        <dbReference type="EMBL" id="TDA37923.1"/>
    </source>
</evidence>
<proteinExistence type="inferred from homology"/>
<dbReference type="InterPro" id="IPR001014">
    <property type="entry name" value="Ribosomal_uL23_CS"/>
</dbReference>
<dbReference type="PANTHER" id="PTHR11620">
    <property type="entry name" value="60S RIBOSOMAL PROTEIN L23A"/>
    <property type="match status" value="1"/>
</dbReference>
<dbReference type="Proteomes" id="UP000315399">
    <property type="component" value="Unassembled WGS sequence"/>
</dbReference>
<comment type="similarity">
    <text evidence="1 6 7">Belongs to the universal ribosomal protein uL23 family.</text>
</comment>
<accession>A0A523BAG5</accession>
<reference evidence="8 9" key="1">
    <citation type="journal article" date="2019" name="Nat. Microbiol.">
        <title>Expanding anaerobic alkane metabolism in the domain of Archaea.</title>
        <authorList>
            <person name="Wang Y."/>
            <person name="Wegener G."/>
            <person name="Hou J."/>
            <person name="Wang F."/>
            <person name="Xiao X."/>
        </authorList>
    </citation>
    <scope>NUCLEOTIDE SEQUENCE [LARGE SCALE GENOMIC DNA]</scope>
    <source>
        <strain evidence="8">WYZ-LMO10</strain>
    </source>
</reference>
<evidence type="ECO:0000256" key="4">
    <source>
        <dbReference type="ARBA" id="ARBA00022980"/>
    </source>
</evidence>
<dbReference type="InterPro" id="IPR013025">
    <property type="entry name" value="Ribosomal_uL23-like"/>
</dbReference>
<evidence type="ECO:0000256" key="6">
    <source>
        <dbReference type="HAMAP-Rule" id="MF_01369"/>
    </source>
</evidence>
<evidence type="ECO:0000256" key="3">
    <source>
        <dbReference type="ARBA" id="ARBA00022884"/>
    </source>
</evidence>
<evidence type="ECO:0000256" key="2">
    <source>
        <dbReference type="ARBA" id="ARBA00022730"/>
    </source>
</evidence>
<evidence type="ECO:0000256" key="5">
    <source>
        <dbReference type="ARBA" id="ARBA00023274"/>
    </source>
</evidence>
<dbReference type="FunFam" id="3.30.70.330:FF:000532">
    <property type="entry name" value="50S ribosomal protein L23"/>
    <property type="match status" value="1"/>
</dbReference>
<evidence type="ECO:0000256" key="7">
    <source>
        <dbReference type="RuleBase" id="RU003934"/>
    </source>
</evidence>
<keyword evidence="4 6" id="KW-0689">Ribosomal protein</keyword>
<dbReference type="NCBIfam" id="TIGR03636">
    <property type="entry name" value="uL23_arch"/>
    <property type="match status" value="1"/>
</dbReference>
<dbReference type="GO" id="GO:0003735">
    <property type="term" value="F:structural constituent of ribosome"/>
    <property type="evidence" value="ECO:0007669"/>
    <property type="project" value="UniProtKB-UniRule"/>
</dbReference>
<dbReference type="GO" id="GO:0019843">
    <property type="term" value="F:rRNA binding"/>
    <property type="evidence" value="ECO:0007669"/>
    <property type="project" value="UniProtKB-UniRule"/>
</dbReference>
<dbReference type="HAMAP" id="MF_01369_A">
    <property type="entry name" value="Ribosomal_uL23_A"/>
    <property type="match status" value="1"/>
</dbReference>
<comment type="subunit">
    <text evidence="6">Part of the 50S ribosomal subunit. Contacts protein L29.</text>
</comment>
<dbReference type="GO" id="GO:0005840">
    <property type="term" value="C:ribosome"/>
    <property type="evidence" value="ECO:0007669"/>
    <property type="project" value="UniProtKB-UniRule"/>
</dbReference>
<dbReference type="Gene3D" id="3.30.70.330">
    <property type="match status" value="1"/>
</dbReference>
<dbReference type="Pfam" id="PF00276">
    <property type="entry name" value="Ribosomal_L23"/>
    <property type="match status" value="1"/>
</dbReference>
<dbReference type="EMBL" id="QNVH01000051">
    <property type="protein sequence ID" value="TDA37923.1"/>
    <property type="molecule type" value="Genomic_DNA"/>
</dbReference>
<dbReference type="InterPro" id="IPR012677">
    <property type="entry name" value="Nucleotide-bd_a/b_plait_sf"/>
</dbReference>
<gene>
    <name evidence="6" type="primary">rpl23</name>
    <name evidence="8" type="ORF">DSO08_04920</name>
</gene>
<dbReference type="GO" id="GO:1990904">
    <property type="term" value="C:ribonucleoprotein complex"/>
    <property type="evidence" value="ECO:0007669"/>
    <property type="project" value="UniProtKB-KW"/>
</dbReference>
<dbReference type="GO" id="GO:0006412">
    <property type="term" value="P:translation"/>
    <property type="evidence" value="ECO:0007669"/>
    <property type="project" value="UniProtKB-UniRule"/>
</dbReference>
<sequence>MDPTEVIIRPVSSESALDRLERENKLTFIVSSKANKQIIKEAFEKLYGVKVKSVNTCITTSGEKKAIIRLEKEYSASELATKIGLL</sequence>
<dbReference type="NCBIfam" id="NF011118">
    <property type="entry name" value="PRK14548.1"/>
    <property type="match status" value="1"/>
</dbReference>
<protein>
    <recommendedName>
        <fullName evidence="6">Large ribosomal subunit protein uL23</fullName>
    </recommendedName>
</protein>
<dbReference type="AlphaFoldDB" id="A0A523BAG5"/>
<name>A0A523BAG5_9CREN</name>
<organism evidence="8 9">
    <name type="scientific">Thermoproteota archaeon</name>
    <dbReference type="NCBI Taxonomy" id="2056631"/>
    <lineage>
        <taxon>Archaea</taxon>
        <taxon>Thermoproteota</taxon>
    </lineage>
</organism>
<dbReference type="PROSITE" id="PS00050">
    <property type="entry name" value="RIBOSOMAL_L23"/>
    <property type="match status" value="1"/>
</dbReference>
<keyword evidence="5 6" id="KW-0687">Ribonucleoprotein</keyword>